<dbReference type="STRING" id="765912.Thimo_3411"/>
<dbReference type="InterPro" id="IPR010985">
    <property type="entry name" value="Ribbon_hlx_hlx"/>
</dbReference>
<evidence type="ECO:0000313" key="2">
    <source>
        <dbReference type="Proteomes" id="UP000010816"/>
    </source>
</evidence>
<dbReference type="SUPFAM" id="SSF47598">
    <property type="entry name" value="Ribbon-helix-helix"/>
    <property type="match status" value="1"/>
</dbReference>
<dbReference type="Proteomes" id="UP000010816">
    <property type="component" value="Chromosome"/>
</dbReference>
<dbReference type="eggNOG" id="ENOG50332XV">
    <property type="taxonomic scope" value="Bacteria"/>
</dbReference>
<organism evidence="1 2">
    <name type="scientific">Thioflavicoccus mobilis 8321</name>
    <dbReference type="NCBI Taxonomy" id="765912"/>
    <lineage>
        <taxon>Bacteria</taxon>
        <taxon>Pseudomonadati</taxon>
        <taxon>Pseudomonadota</taxon>
        <taxon>Gammaproteobacteria</taxon>
        <taxon>Chromatiales</taxon>
        <taxon>Chromatiaceae</taxon>
        <taxon>Thioflavicoccus</taxon>
    </lineage>
</organism>
<name>L0H3B6_9GAMM</name>
<dbReference type="OrthoDB" id="598340at2"/>
<protein>
    <submittedName>
        <fullName evidence="1">Uncharacterized protein</fullName>
    </submittedName>
</protein>
<gene>
    <name evidence="1" type="ORF">Thimo_3411</name>
</gene>
<dbReference type="HOGENOM" id="CLU_198286_0_0_6"/>
<evidence type="ECO:0000313" key="1">
    <source>
        <dbReference type="EMBL" id="AGA92079.1"/>
    </source>
</evidence>
<reference evidence="1 2" key="1">
    <citation type="submission" date="2011-09" db="EMBL/GenBank/DDBJ databases">
        <title>Complete sequence of chromosome of Thioflavicoccus mobilis 8321.</title>
        <authorList>
            <consortium name="US DOE Joint Genome Institute"/>
            <person name="Lucas S."/>
            <person name="Han J."/>
            <person name="Lapidus A."/>
            <person name="Cheng J.-F."/>
            <person name="Goodwin L."/>
            <person name="Pitluck S."/>
            <person name="Peters L."/>
            <person name="Ovchinnikova G."/>
            <person name="Lu M."/>
            <person name="Detter J.C."/>
            <person name="Han C."/>
            <person name="Tapia R."/>
            <person name="Land M."/>
            <person name="Hauser L."/>
            <person name="Kyrpides N."/>
            <person name="Ivanova N."/>
            <person name="Pagani I."/>
            <person name="Vogl K."/>
            <person name="Liu Z."/>
            <person name="Imhoff J."/>
            <person name="Thiel V."/>
            <person name="Frigaard N.-U."/>
            <person name="Bryant D."/>
            <person name="Woyke T."/>
        </authorList>
    </citation>
    <scope>NUCLEOTIDE SEQUENCE [LARGE SCALE GENOMIC DNA]</scope>
    <source>
        <strain evidence="1 2">8321</strain>
    </source>
</reference>
<accession>L0H3B6</accession>
<dbReference type="GO" id="GO:0006355">
    <property type="term" value="P:regulation of DNA-templated transcription"/>
    <property type="evidence" value="ECO:0007669"/>
    <property type="project" value="InterPro"/>
</dbReference>
<sequence>MKTITLKVDDRLLDAAQARAQAEHSSLDEQFRLWLEDYVQHRQQMDRYDRLMTELHGKVRIGRKLSRDELNER</sequence>
<dbReference type="KEGG" id="tmb:Thimo_3411"/>
<proteinExistence type="predicted"/>
<dbReference type="EMBL" id="CP003051">
    <property type="protein sequence ID" value="AGA92079.1"/>
    <property type="molecule type" value="Genomic_DNA"/>
</dbReference>
<keyword evidence="2" id="KW-1185">Reference proteome</keyword>
<dbReference type="AlphaFoldDB" id="L0H3B6"/>
<dbReference type="RefSeq" id="WP_015282206.1">
    <property type="nucleotide sequence ID" value="NC_019940.1"/>
</dbReference>